<keyword evidence="4" id="KW-1185">Reference proteome</keyword>
<reference evidence="3 4" key="1">
    <citation type="journal article" date="2014" name="BMC Genomics">
        <title>Genome based analysis of type-I polyketide synthase and nonribosomal peptide synthetase gene clusters in seven strains of five representative Nocardia species.</title>
        <authorList>
            <person name="Komaki H."/>
            <person name="Ichikawa N."/>
            <person name="Hosoyama A."/>
            <person name="Takahashi-Nakaguchi A."/>
            <person name="Matsuzawa T."/>
            <person name="Suzuki K."/>
            <person name="Fujita N."/>
            <person name="Gonoi T."/>
        </authorList>
    </citation>
    <scope>NUCLEOTIDE SEQUENCE [LARGE SCALE GENOMIC DNA]</scope>
    <source>
        <strain evidence="3 4">NBRC 15531</strain>
    </source>
</reference>
<dbReference type="Proteomes" id="UP000017048">
    <property type="component" value="Unassembled WGS sequence"/>
</dbReference>
<evidence type="ECO:0000313" key="4">
    <source>
        <dbReference type="Proteomes" id="UP000017048"/>
    </source>
</evidence>
<dbReference type="EMBL" id="BAFO02000026">
    <property type="protein sequence ID" value="GAD85132.1"/>
    <property type="molecule type" value="Genomic_DNA"/>
</dbReference>
<dbReference type="InterPro" id="IPR007312">
    <property type="entry name" value="Phosphoesterase"/>
</dbReference>
<dbReference type="eggNOG" id="COG3511">
    <property type="taxonomic scope" value="Bacteria"/>
</dbReference>
<evidence type="ECO:0000256" key="2">
    <source>
        <dbReference type="ARBA" id="ARBA00023026"/>
    </source>
</evidence>
<evidence type="ECO:0000313" key="3">
    <source>
        <dbReference type="EMBL" id="GAD85132.1"/>
    </source>
</evidence>
<name>U5E5R9_NOCAS</name>
<dbReference type="GO" id="GO:0016788">
    <property type="term" value="F:hydrolase activity, acting on ester bonds"/>
    <property type="evidence" value="ECO:0007669"/>
    <property type="project" value="InterPro"/>
</dbReference>
<proteinExistence type="predicted"/>
<dbReference type="Pfam" id="PF04185">
    <property type="entry name" value="Phosphoesterase"/>
    <property type="match status" value="1"/>
</dbReference>
<dbReference type="InterPro" id="IPR017850">
    <property type="entry name" value="Alkaline_phosphatase_core_sf"/>
</dbReference>
<dbReference type="AlphaFoldDB" id="U5E5R9"/>
<dbReference type="Gene3D" id="3.40.720.10">
    <property type="entry name" value="Alkaline Phosphatase, subunit A"/>
    <property type="match status" value="1"/>
</dbReference>
<gene>
    <name evidence="3" type="ORF">NCAST_26_01100</name>
</gene>
<protein>
    <submittedName>
        <fullName evidence="3">Uncharacterized protein</fullName>
    </submittedName>
</protein>
<comment type="caution">
    <text evidence="3">The sequence shown here is derived from an EMBL/GenBank/DDBJ whole genome shotgun (WGS) entry which is preliminary data.</text>
</comment>
<organism evidence="3 4">
    <name type="scientific">Nocardia asteroides NBRC 15531</name>
    <dbReference type="NCBI Taxonomy" id="1110697"/>
    <lineage>
        <taxon>Bacteria</taxon>
        <taxon>Bacillati</taxon>
        <taxon>Actinomycetota</taxon>
        <taxon>Actinomycetes</taxon>
        <taxon>Mycobacteriales</taxon>
        <taxon>Nocardiaceae</taxon>
        <taxon>Nocardia</taxon>
    </lineage>
</organism>
<accession>U5E5R9</accession>
<dbReference type="STRING" id="1824.SAMN05444423_110111"/>
<keyword evidence="2" id="KW-0843">Virulence</keyword>
<keyword evidence="1" id="KW-0378">Hydrolase</keyword>
<evidence type="ECO:0000256" key="1">
    <source>
        <dbReference type="ARBA" id="ARBA00022801"/>
    </source>
</evidence>
<sequence length="108" mass="11988">MRGFGEASASWRRYGWSPEIGPTADGFVESTDPNRLYWVSATLDPDGLAGLGYRAPCLVVSPYSRGGLVASQTFDHSSQLRLLETRFGADVPNLTAWRHRRHDLHLVS</sequence>